<feature type="domain" description="Transposase DDE" evidence="1">
    <location>
        <begin position="14"/>
        <end position="452"/>
    </location>
</feature>
<evidence type="ECO:0000259" key="1">
    <source>
        <dbReference type="Pfam" id="PF13701"/>
    </source>
</evidence>
<dbReference type="InterPro" id="IPR025668">
    <property type="entry name" value="Tnp_DDE_dom"/>
</dbReference>
<keyword evidence="3" id="KW-1185">Reference proteome</keyword>
<sequence length="467" mass="49388">MKLPHAWSQATPLFDDENLVSCAGLVPVMALAEQAGLSELISGKVSINQTAVKSAGANPAGKVTSIIAGMAAGADSIDDLDQIRSGGMPRLFEQVYAPATLGQFLREFTHGHGLQLASVARAHLVNLVGCSGLLPGIGTRAYVDIDSLLRPVFGHGKQGASFGHTKIAGKQVLRRGLSPLATTISTEQGAPVVAGIRLRAGKTGSGKGAASMVREAIRTARACGATGEILVRGDSAYGTSAVVAACVKAKVRFSLVLTKNRPVNAATATIPDGAWTPVHYPGAVVDPDTGQLISDAEVAEVTFTAFASTKHPVTARLIVRRVRDRAKTDELFPVWRYHPFLTNSTEPAVEADLTHRRHAIIETVFADLIDGPLAHLPSGRFAANSAWAICTAITHNLLRAAGTLTSNTHAVARGATLRRHIVTVPARLARPQRRRVLHLPAHWPWTQQWTTLWTTVFGPATGPPTAA</sequence>
<dbReference type="InterPro" id="IPR047960">
    <property type="entry name" value="Transpos_IS1380"/>
</dbReference>
<dbReference type="Proteomes" id="UP000295818">
    <property type="component" value="Unassembled WGS sequence"/>
</dbReference>
<dbReference type="NCBIfam" id="NF033539">
    <property type="entry name" value="transpos_IS1380"/>
    <property type="match status" value="1"/>
</dbReference>
<comment type="caution">
    <text evidence="2">The sequence shown here is derived from an EMBL/GenBank/DDBJ whole genome shotgun (WGS) entry which is preliminary data.</text>
</comment>
<organism evidence="2 3">
    <name type="scientific">Kribbella orskensis</name>
    <dbReference type="NCBI Taxonomy" id="2512216"/>
    <lineage>
        <taxon>Bacteria</taxon>
        <taxon>Bacillati</taxon>
        <taxon>Actinomycetota</taxon>
        <taxon>Actinomycetes</taxon>
        <taxon>Propionibacteriales</taxon>
        <taxon>Kribbellaceae</taxon>
        <taxon>Kribbella</taxon>
    </lineage>
</organism>
<accession>A0ABY2B6A2</accession>
<protein>
    <submittedName>
        <fullName evidence="2">DDE family transposase</fullName>
    </submittedName>
</protein>
<dbReference type="Pfam" id="PF13701">
    <property type="entry name" value="DDE_Tnp_1_4"/>
    <property type="match status" value="1"/>
</dbReference>
<dbReference type="EMBL" id="SLWM01000065">
    <property type="protein sequence ID" value="TCO07163.1"/>
    <property type="molecule type" value="Genomic_DNA"/>
</dbReference>
<name>A0ABY2B6A2_9ACTN</name>
<gene>
    <name evidence="2" type="ORF">EV644_1651</name>
</gene>
<reference evidence="2 3" key="1">
    <citation type="journal article" date="2015" name="Stand. Genomic Sci.">
        <title>Genomic Encyclopedia of Bacterial and Archaeal Type Strains, Phase III: the genomes of soil and plant-associated and newly described type strains.</title>
        <authorList>
            <person name="Whitman W.B."/>
            <person name="Woyke T."/>
            <person name="Klenk H.P."/>
            <person name="Zhou Y."/>
            <person name="Lilburn T.G."/>
            <person name="Beck B.J."/>
            <person name="De Vos P."/>
            <person name="Vandamme P."/>
            <person name="Eisen J.A."/>
            <person name="Garrity G."/>
            <person name="Hugenholtz P."/>
            <person name="Kyrpides N.C."/>
        </authorList>
    </citation>
    <scope>NUCLEOTIDE SEQUENCE [LARGE SCALE GENOMIC DNA]</scope>
    <source>
        <strain evidence="2 3">VKM Ac-2538</strain>
    </source>
</reference>
<evidence type="ECO:0000313" key="3">
    <source>
        <dbReference type="Proteomes" id="UP000295818"/>
    </source>
</evidence>
<proteinExistence type="predicted"/>
<dbReference type="RefSeq" id="WP_132197860.1">
    <property type="nucleotide sequence ID" value="NZ_SLWM01000065.1"/>
</dbReference>
<evidence type="ECO:0000313" key="2">
    <source>
        <dbReference type="EMBL" id="TCO07163.1"/>
    </source>
</evidence>